<dbReference type="PANTHER" id="PTHR44591">
    <property type="entry name" value="STRESS RESPONSE REGULATOR PROTEIN 1"/>
    <property type="match status" value="1"/>
</dbReference>
<organism evidence="6 7">
    <name type="scientific">Methanobacterium bryantii</name>
    <dbReference type="NCBI Taxonomy" id="2161"/>
    <lineage>
        <taxon>Archaea</taxon>
        <taxon>Methanobacteriati</taxon>
        <taxon>Methanobacteriota</taxon>
        <taxon>Methanomada group</taxon>
        <taxon>Methanobacteria</taxon>
        <taxon>Methanobacteriales</taxon>
        <taxon>Methanobacteriaceae</taxon>
        <taxon>Methanobacterium</taxon>
    </lineage>
</organism>
<dbReference type="NCBIfam" id="TIGR00229">
    <property type="entry name" value="sensory_box"/>
    <property type="match status" value="1"/>
</dbReference>
<dbReference type="GO" id="GO:0016301">
    <property type="term" value="F:kinase activity"/>
    <property type="evidence" value="ECO:0007669"/>
    <property type="project" value="UniProtKB-KW"/>
</dbReference>
<proteinExistence type="predicted"/>
<dbReference type="SMART" id="SM00091">
    <property type="entry name" value="PAS"/>
    <property type="match status" value="1"/>
</dbReference>
<reference evidence="6 7" key="1">
    <citation type="journal article" date="2017" name="BMC Genomics">
        <title>Genomic analysis of methanogenic archaea reveals a shift towards energy conservation.</title>
        <authorList>
            <person name="Gilmore S.P."/>
            <person name="Henske J.K."/>
            <person name="Sexton J.A."/>
            <person name="Solomon K.V."/>
            <person name="Seppala S."/>
            <person name="Yoo J.I."/>
            <person name="Huyett L.M."/>
            <person name="Pressman A."/>
            <person name="Cogan J.Z."/>
            <person name="Kivenson V."/>
            <person name="Peng X."/>
            <person name="Tan Y."/>
            <person name="Valentine D.L."/>
            <person name="O'Malley M.A."/>
        </authorList>
    </citation>
    <scope>NUCLEOTIDE SEQUENCE [LARGE SCALE GENOMIC DNA]</scope>
    <source>
        <strain evidence="6 7">M.o.H.</strain>
    </source>
</reference>
<sequence>MASFKILVVEDESIVAMDIKDRLENMGYIVPAITSSGEEAVEKASETNPDLVLMDIVLKGEMDGIDAAQQIKDNFDIPVVYLTAYSDERTLKRAKITGPFGYIIKPFEDRELHSAIEVALYKYEMESKLKANEKWLSTTLESIGDAVITTDKNGYITFMNPIAQKITEWKQDEALGNPLENIFKIINEETGNPVESPVTKVLQKGSITGIKDHTILITKNGRQIPIDNTSSPIKDDKNNINGIVLIFQDITERKSAEKEKEQLLKEKARGELFGFLLSAMPVFASNIPPHIRNNIAKSFSDRFEINMKPKFEEGTPNLNENILNYYTKWIKGFLSNLGIEAEATLENHQNYLKFSNCPWEKEAEYSPMFCMICRIIILRSFTWTSIKGNVEQISCMAEGSNKCTFEFILAKDHILK</sequence>
<keyword evidence="7" id="KW-1185">Reference proteome</keyword>
<dbReference type="Pfam" id="PF13426">
    <property type="entry name" value="PAS_9"/>
    <property type="match status" value="1"/>
</dbReference>
<keyword evidence="6" id="KW-0418">Kinase</keyword>
<dbReference type="SMART" id="SM00086">
    <property type="entry name" value="PAC"/>
    <property type="match status" value="1"/>
</dbReference>
<dbReference type="OrthoDB" id="2830at2157"/>
<dbReference type="CDD" id="cd00130">
    <property type="entry name" value="PAS"/>
    <property type="match status" value="1"/>
</dbReference>
<dbReference type="InterPro" id="IPR035965">
    <property type="entry name" value="PAS-like_dom_sf"/>
</dbReference>
<dbReference type="Proteomes" id="UP000217784">
    <property type="component" value="Unassembled WGS sequence"/>
</dbReference>
<dbReference type="Pfam" id="PF18546">
    <property type="entry name" value="MetOD1"/>
    <property type="match status" value="1"/>
</dbReference>
<feature type="domain" description="PAS" evidence="4">
    <location>
        <begin position="132"/>
        <end position="205"/>
    </location>
</feature>
<dbReference type="InterPro" id="IPR001610">
    <property type="entry name" value="PAC"/>
</dbReference>
<dbReference type="PANTHER" id="PTHR44591:SF3">
    <property type="entry name" value="RESPONSE REGULATORY DOMAIN-CONTAINING PROTEIN"/>
    <property type="match status" value="1"/>
</dbReference>
<dbReference type="PROSITE" id="PS50110">
    <property type="entry name" value="RESPONSE_REGULATORY"/>
    <property type="match status" value="1"/>
</dbReference>
<feature type="modified residue" description="4-aspartylphosphate" evidence="2">
    <location>
        <position position="55"/>
    </location>
</feature>
<accession>A0A2A2H7U9</accession>
<dbReference type="Gene3D" id="3.30.450.20">
    <property type="entry name" value="PAS domain"/>
    <property type="match status" value="1"/>
</dbReference>
<dbReference type="InterPro" id="IPR050595">
    <property type="entry name" value="Bact_response_regulator"/>
</dbReference>
<dbReference type="SUPFAM" id="SSF55785">
    <property type="entry name" value="PYP-like sensor domain (PAS domain)"/>
    <property type="match status" value="1"/>
</dbReference>
<dbReference type="AlphaFoldDB" id="A0A2A2H7U9"/>
<protein>
    <submittedName>
        <fullName evidence="6">Histidine kinase</fullName>
    </submittedName>
</protein>
<evidence type="ECO:0000259" key="5">
    <source>
        <dbReference type="PROSITE" id="PS50113"/>
    </source>
</evidence>
<dbReference type="InterPro" id="IPR000700">
    <property type="entry name" value="PAS-assoc_C"/>
</dbReference>
<dbReference type="InterPro" id="IPR001789">
    <property type="entry name" value="Sig_transdc_resp-reg_receiver"/>
</dbReference>
<dbReference type="SUPFAM" id="SSF52172">
    <property type="entry name" value="CheY-like"/>
    <property type="match status" value="1"/>
</dbReference>
<dbReference type="Gene3D" id="3.40.50.2300">
    <property type="match status" value="1"/>
</dbReference>
<gene>
    <name evidence="6" type="ORF">ASJ80_09200</name>
</gene>
<dbReference type="CDD" id="cd17534">
    <property type="entry name" value="REC_DC-like"/>
    <property type="match status" value="1"/>
</dbReference>
<dbReference type="EMBL" id="LMVM01000004">
    <property type="protein sequence ID" value="PAV05541.1"/>
    <property type="molecule type" value="Genomic_DNA"/>
</dbReference>
<dbReference type="RefSeq" id="WP_069585153.1">
    <property type="nucleotide sequence ID" value="NZ_LMVM01000004.1"/>
</dbReference>
<name>A0A2A2H7U9_METBR</name>
<comment type="caution">
    <text evidence="6">The sequence shown here is derived from an EMBL/GenBank/DDBJ whole genome shotgun (WGS) entry which is preliminary data.</text>
</comment>
<dbReference type="PROSITE" id="PS50112">
    <property type="entry name" value="PAS"/>
    <property type="match status" value="1"/>
</dbReference>
<dbReference type="SMART" id="SM00448">
    <property type="entry name" value="REC"/>
    <property type="match status" value="1"/>
</dbReference>
<dbReference type="InterPro" id="IPR041359">
    <property type="entry name" value="MetOD1"/>
</dbReference>
<keyword evidence="1 2" id="KW-0597">Phosphoprotein</keyword>
<evidence type="ECO:0000256" key="2">
    <source>
        <dbReference type="PROSITE-ProRule" id="PRU00169"/>
    </source>
</evidence>
<evidence type="ECO:0000259" key="4">
    <source>
        <dbReference type="PROSITE" id="PS50112"/>
    </source>
</evidence>
<dbReference type="Pfam" id="PF00072">
    <property type="entry name" value="Response_reg"/>
    <property type="match status" value="1"/>
</dbReference>
<evidence type="ECO:0000313" key="7">
    <source>
        <dbReference type="Proteomes" id="UP000217784"/>
    </source>
</evidence>
<feature type="domain" description="PAC" evidence="5">
    <location>
        <begin position="210"/>
        <end position="262"/>
    </location>
</feature>
<evidence type="ECO:0000259" key="3">
    <source>
        <dbReference type="PROSITE" id="PS50110"/>
    </source>
</evidence>
<keyword evidence="6" id="KW-0808">Transferase</keyword>
<dbReference type="PROSITE" id="PS50113">
    <property type="entry name" value="PAC"/>
    <property type="match status" value="1"/>
</dbReference>
<evidence type="ECO:0000313" key="6">
    <source>
        <dbReference type="EMBL" id="PAV05541.1"/>
    </source>
</evidence>
<feature type="domain" description="Response regulatory" evidence="3">
    <location>
        <begin position="5"/>
        <end position="120"/>
    </location>
</feature>
<dbReference type="InterPro" id="IPR000014">
    <property type="entry name" value="PAS"/>
</dbReference>
<dbReference type="GO" id="GO:0000160">
    <property type="term" value="P:phosphorelay signal transduction system"/>
    <property type="evidence" value="ECO:0007669"/>
    <property type="project" value="InterPro"/>
</dbReference>
<dbReference type="InterPro" id="IPR011006">
    <property type="entry name" value="CheY-like_superfamily"/>
</dbReference>
<evidence type="ECO:0000256" key="1">
    <source>
        <dbReference type="ARBA" id="ARBA00022553"/>
    </source>
</evidence>